<dbReference type="SUPFAM" id="SSF55447">
    <property type="entry name" value="CO dehydrogenase flavoprotein C-terminal domain-like"/>
    <property type="match status" value="1"/>
</dbReference>
<dbReference type="PROSITE" id="PS51387">
    <property type="entry name" value="FAD_PCMH"/>
    <property type="match status" value="1"/>
</dbReference>
<dbReference type="EMBL" id="RSEC01000060">
    <property type="protein sequence ID" value="RSD10227.1"/>
    <property type="molecule type" value="Genomic_DNA"/>
</dbReference>
<reference evidence="5 6" key="1">
    <citation type="submission" date="2018-12" db="EMBL/GenBank/DDBJ databases">
        <title>Amycolatopsis eburnea sp. nov. actinomycete associate with arbuscular mycorrhiza fungal spore.</title>
        <authorList>
            <person name="Lumyong S."/>
            <person name="Chaiya L."/>
        </authorList>
    </citation>
    <scope>NUCLEOTIDE SEQUENCE [LARGE SCALE GENOMIC DNA]</scope>
    <source>
        <strain evidence="5 6">GLM-1</strain>
    </source>
</reference>
<evidence type="ECO:0000256" key="1">
    <source>
        <dbReference type="ARBA" id="ARBA00022630"/>
    </source>
</evidence>
<gene>
    <name evidence="5" type="ORF">EIY87_35640</name>
</gene>
<comment type="caution">
    <text evidence="5">The sequence shown here is derived from an EMBL/GenBank/DDBJ whole genome shotgun (WGS) entry which is preliminary data.</text>
</comment>
<keyword evidence="3" id="KW-0560">Oxidoreductase</keyword>
<name>A0A427SYK9_9PSEU</name>
<dbReference type="AlphaFoldDB" id="A0A427SYK9"/>
<dbReference type="InterPro" id="IPR036683">
    <property type="entry name" value="CO_DH_flav_C_dom_sf"/>
</dbReference>
<dbReference type="Pfam" id="PF00941">
    <property type="entry name" value="FAD_binding_5"/>
    <property type="match status" value="1"/>
</dbReference>
<dbReference type="GO" id="GO:0016491">
    <property type="term" value="F:oxidoreductase activity"/>
    <property type="evidence" value="ECO:0007669"/>
    <property type="project" value="UniProtKB-KW"/>
</dbReference>
<dbReference type="PANTHER" id="PTHR42659">
    <property type="entry name" value="XANTHINE DEHYDROGENASE SUBUNIT C-RELATED"/>
    <property type="match status" value="1"/>
</dbReference>
<protein>
    <submittedName>
        <fullName evidence="5">Carbon monoxide dehydrogenase</fullName>
    </submittedName>
</protein>
<organism evidence="5 6">
    <name type="scientific">Amycolatopsis eburnea</name>
    <dbReference type="NCBI Taxonomy" id="2267691"/>
    <lineage>
        <taxon>Bacteria</taxon>
        <taxon>Bacillati</taxon>
        <taxon>Actinomycetota</taxon>
        <taxon>Actinomycetes</taxon>
        <taxon>Pseudonocardiales</taxon>
        <taxon>Pseudonocardiaceae</taxon>
        <taxon>Amycolatopsis</taxon>
    </lineage>
</organism>
<dbReference type="InterPro" id="IPR016166">
    <property type="entry name" value="FAD-bd_PCMH"/>
</dbReference>
<evidence type="ECO:0000259" key="4">
    <source>
        <dbReference type="PROSITE" id="PS51387"/>
    </source>
</evidence>
<evidence type="ECO:0000313" key="6">
    <source>
        <dbReference type="Proteomes" id="UP000267081"/>
    </source>
</evidence>
<keyword evidence="6" id="KW-1185">Reference proteome</keyword>
<dbReference type="SUPFAM" id="SSF56176">
    <property type="entry name" value="FAD-binding/transporter-associated domain-like"/>
    <property type="match status" value="1"/>
</dbReference>
<proteinExistence type="predicted"/>
<feature type="domain" description="FAD-binding PCMH-type" evidence="4">
    <location>
        <begin position="1"/>
        <end position="178"/>
    </location>
</feature>
<accession>A0A427SYK9</accession>
<dbReference type="PANTHER" id="PTHR42659:SF2">
    <property type="entry name" value="XANTHINE DEHYDROGENASE SUBUNIT C-RELATED"/>
    <property type="match status" value="1"/>
</dbReference>
<keyword evidence="1" id="KW-0285">Flavoprotein</keyword>
<evidence type="ECO:0000256" key="2">
    <source>
        <dbReference type="ARBA" id="ARBA00022827"/>
    </source>
</evidence>
<dbReference type="Gene3D" id="3.30.465.10">
    <property type="match status" value="1"/>
</dbReference>
<dbReference type="InterPro" id="IPR036318">
    <property type="entry name" value="FAD-bd_PCMH-like_sf"/>
</dbReference>
<sequence length="271" mass="28613">MSAFRAGFPRSADEAAEVLHRILVANRSYVLVGGGTLTVPALTRGDLTPTDVVDLGRTALDRIEPAGSEIAIGAQVSYQQLLDSPIVAEHFPLLHRLCSGITGGIQIRHQGTLVGALCAARPQSDAPAALVALDAQVVIRGWGESRVVSAAKFLRGAEETDLRPGEFVTGIRLPLRESRAGYVKLKFAESSWPVVTASALLPGRIVLGGVARVPVSVTPATTDVRSAVAAALDDLPLEDRWADLRASWDYRRRVAPEIAARACAEAEGAAA</sequence>
<dbReference type="OrthoDB" id="9793944at2"/>
<dbReference type="InterPro" id="IPR002346">
    <property type="entry name" value="Mopterin_DH_FAD-bd"/>
</dbReference>
<dbReference type="SMART" id="SM01092">
    <property type="entry name" value="CO_deh_flav_C"/>
    <property type="match status" value="1"/>
</dbReference>
<dbReference type="Proteomes" id="UP000267081">
    <property type="component" value="Unassembled WGS sequence"/>
</dbReference>
<keyword evidence="2" id="KW-0274">FAD</keyword>
<dbReference type="RefSeq" id="WP_125314357.1">
    <property type="nucleotide sequence ID" value="NZ_RSEC01000060.1"/>
</dbReference>
<dbReference type="InterPro" id="IPR005107">
    <property type="entry name" value="CO_DH_flav_C"/>
</dbReference>
<dbReference type="InterPro" id="IPR051312">
    <property type="entry name" value="Diverse_Substr_Oxidored"/>
</dbReference>
<evidence type="ECO:0000313" key="5">
    <source>
        <dbReference type="EMBL" id="RSD10227.1"/>
    </source>
</evidence>
<evidence type="ECO:0000256" key="3">
    <source>
        <dbReference type="ARBA" id="ARBA00023002"/>
    </source>
</evidence>
<dbReference type="GO" id="GO:0071949">
    <property type="term" value="F:FAD binding"/>
    <property type="evidence" value="ECO:0007669"/>
    <property type="project" value="InterPro"/>
</dbReference>
<dbReference type="InterPro" id="IPR016169">
    <property type="entry name" value="FAD-bd_PCMH_sub2"/>
</dbReference>